<sequence length="465" mass="52418">MSAGLDFDIEQVSRPGFKLAHFKDAALPVYQLTVKVLTLEKKPINPIEEGCLRAIDAGLGRTSEIREFLGLEDVVLTTVLASLNSQELINYMGASDGEATASLTLKGRAAVDLAHMSVPEERIIKLMFDPFLKRVVFHQSGLLWKAKEVRSEGKMEVPLCGAKRPEIEDVLLEDIDAALERLRRPNEDSKELLAIRRIERREMLFVPCTMLYFRSETGNETQVAFYLDNRISVEHENSFRDLGGMDEVGAKHVLADQFSEVVNQAALGQSEKSQLLHLQNLTGGISTEVKSEDTLPTPVVNPTLKNIRCHEHPGLLEDALINSKERLMIISPWIRHQVVTDRFVRNLETLLRNGIKVYIGYGLVDEDGKNKAGGKLAITPKADRDLKDLEKRFKNFTFTFIGNTHRKVLVSDSRYAITTSFNWLSFKGDPRDKPRDEAGIYITKSDYIDSTFTDCLDLIQRGYAH</sequence>
<keyword evidence="2" id="KW-1185">Reference proteome</keyword>
<protein>
    <recommendedName>
        <fullName evidence="3">Phospholipase D-like domain-containing protein</fullName>
    </recommendedName>
</protein>
<organism evidence="1 2">
    <name type="scientific">Rhodanobacter spathiphylli B39</name>
    <dbReference type="NCBI Taxonomy" id="1163407"/>
    <lineage>
        <taxon>Bacteria</taxon>
        <taxon>Pseudomonadati</taxon>
        <taxon>Pseudomonadota</taxon>
        <taxon>Gammaproteobacteria</taxon>
        <taxon>Lysobacterales</taxon>
        <taxon>Rhodanobacteraceae</taxon>
        <taxon>Rhodanobacter</taxon>
    </lineage>
</organism>
<dbReference type="PATRIC" id="fig|1163407.3.peg.911"/>
<dbReference type="EMBL" id="AJXT01000005">
    <property type="protein sequence ID" value="EIL94518.1"/>
    <property type="molecule type" value="Genomic_DNA"/>
</dbReference>
<dbReference type="AlphaFoldDB" id="I4W4X7"/>
<dbReference type="Proteomes" id="UP000003226">
    <property type="component" value="Unassembled WGS sequence"/>
</dbReference>
<dbReference type="OrthoDB" id="6181299at2"/>
<evidence type="ECO:0000313" key="2">
    <source>
        <dbReference type="Proteomes" id="UP000003226"/>
    </source>
</evidence>
<dbReference type="eggNOG" id="COG1502">
    <property type="taxonomic scope" value="Bacteria"/>
</dbReference>
<reference evidence="1 2" key="1">
    <citation type="journal article" date="2012" name="J. Bacteriol.">
        <title>Genome sequences for six rhodanobacter strains, isolated from soils and the terrestrial subsurface, with variable denitrification capabilities.</title>
        <authorList>
            <person name="Kostka J.E."/>
            <person name="Green S.J."/>
            <person name="Rishishwar L."/>
            <person name="Prakash O."/>
            <person name="Katz L.S."/>
            <person name="Marino-Ramirez L."/>
            <person name="Jordan I.K."/>
            <person name="Munk C."/>
            <person name="Ivanova N."/>
            <person name="Mikhailova N."/>
            <person name="Watson D.B."/>
            <person name="Brown S.D."/>
            <person name="Palumbo A.V."/>
            <person name="Brooks S.C."/>
        </authorList>
    </citation>
    <scope>NUCLEOTIDE SEQUENCE [LARGE SCALE GENOMIC DNA]</scope>
    <source>
        <strain evidence="1 2">B39</strain>
    </source>
</reference>
<evidence type="ECO:0000313" key="1">
    <source>
        <dbReference type="EMBL" id="EIL94518.1"/>
    </source>
</evidence>
<proteinExistence type="predicted"/>
<dbReference type="RefSeq" id="WP_007805779.1">
    <property type="nucleotide sequence ID" value="NZ_AJXT01000005.1"/>
</dbReference>
<accession>I4W4X7</accession>
<dbReference type="STRING" id="1163407.UU7_04517"/>
<comment type="caution">
    <text evidence="1">The sequence shown here is derived from an EMBL/GenBank/DDBJ whole genome shotgun (WGS) entry which is preliminary data.</text>
</comment>
<name>I4W4X7_9GAMM</name>
<dbReference type="Gene3D" id="3.30.870.10">
    <property type="entry name" value="Endonuclease Chain A"/>
    <property type="match status" value="1"/>
</dbReference>
<gene>
    <name evidence="1" type="ORF">UU7_04517</name>
</gene>
<dbReference type="SUPFAM" id="SSF56024">
    <property type="entry name" value="Phospholipase D/nuclease"/>
    <property type="match status" value="1"/>
</dbReference>
<evidence type="ECO:0008006" key="3">
    <source>
        <dbReference type="Google" id="ProtNLM"/>
    </source>
</evidence>